<sequence>MLANCNCTLLKMSCVHRDNKTETSLNLHINKY</sequence>
<name>A0A0A9BB07_ARUDO</name>
<evidence type="ECO:0000313" key="1">
    <source>
        <dbReference type="EMBL" id="JAD60516.1"/>
    </source>
</evidence>
<reference evidence="1" key="1">
    <citation type="submission" date="2014-09" db="EMBL/GenBank/DDBJ databases">
        <authorList>
            <person name="Magalhaes I.L.F."/>
            <person name="Oliveira U."/>
            <person name="Santos F.R."/>
            <person name="Vidigal T.H.D.A."/>
            <person name="Brescovit A.D."/>
            <person name="Santos A.J."/>
        </authorList>
    </citation>
    <scope>NUCLEOTIDE SEQUENCE</scope>
    <source>
        <tissue evidence="1">Shoot tissue taken approximately 20 cm above the soil surface</tissue>
    </source>
</reference>
<reference evidence="1" key="2">
    <citation type="journal article" date="2015" name="Data Brief">
        <title>Shoot transcriptome of the giant reed, Arundo donax.</title>
        <authorList>
            <person name="Barrero R.A."/>
            <person name="Guerrero F.D."/>
            <person name="Moolhuijzen P."/>
            <person name="Goolsby J.A."/>
            <person name="Tidwell J."/>
            <person name="Bellgard S.E."/>
            <person name="Bellgard M.I."/>
        </authorList>
    </citation>
    <scope>NUCLEOTIDE SEQUENCE</scope>
    <source>
        <tissue evidence="1">Shoot tissue taken approximately 20 cm above the soil surface</tissue>
    </source>
</reference>
<accession>A0A0A9BB07</accession>
<proteinExistence type="predicted"/>
<dbReference type="EMBL" id="GBRH01237379">
    <property type="protein sequence ID" value="JAD60516.1"/>
    <property type="molecule type" value="Transcribed_RNA"/>
</dbReference>
<protein>
    <submittedName>
        <fullName evidence="1">Uncharacterized protein</fullName>
    </submittedName>
</protein>
<dbReference type="AlphaFoldDB" id="A0A0A9BB07"/>
<organism evidence="1">
    <name type="scientific">Arundo donax</name>
    <name type="common">Giant reed</name>
    <name type="synonym">Donax arundinaceus</name>
    <dbReference type="NCBI Taxonomy" id="35708"/>
    <lineage>
        <taxon>Eukaryota</taxon>
        <taxon>Viridiplantae</taxon>
        <taxon>Streptophyta</taxon>
        <taxon>Embryophyta</taxon>
        <taxon>Tracheophyta</taxon>
        <taxon>Spermatophyta</taxon>
        <taxon>Magnoliopsida</taxon>
        <taxon>Liliopsida</taxon>
        <taxon>Poales</taxon>
        <taxon>Poaceae</taxon>
        <taxon>PACMAD clade</taxon>
        <taxon>Arundinoideae</taxon>
        <taxon>Arundineae</taxon>
        <taxon>Arundo</taxon>
    </lineage>
</organism>